<dbReference type="InterPro" id="IPR009030">
    <property type="entry name" value="Growth_fac_rcpt_cys_sf"/>
</dbReference>
<feature type="transmembrane region" description="Helical" evidence="17">
    <location>
        <begin position="630"/>
        <end position="651"/>
    </location>
</feature>
<feature type="transmembrane region" description="Helical" evidence="17">
    <location>
        <begin position="679"/>
        <end position="700"/>
    </location>
</feature>
<keyword evidence="9" id="KW-0106">Calcium</keyword>
<keyword evidence="4" id="KW-0165">Cleavage on pair of basic residues</keyword>
<dbReference type="Pfam" id="PF16470">
    <property type="entry name" value="S8_pro-domain"/>
    <property type="match status" value="1"/>
</dbReference>
<evidence type="ECO:0000256" key="10">
    <source>
        <dbReference type="ARBA" id="ARBA00023145"/>
    </source>
</evidence>
<evidence type="ECO:0000256" key="6">
    <source>
        <dbReference type="ARBA" id="ARBA00022737"/>
    </source>
</evidence>
<keyword evidence="17" id="KW-1133">Transmembrane helix</keyword>
<feature type="region of interest" description="Disordered" evidence="18">
    <location>
        <begin position="2753"/>
        <end position="2775"/>
    </location>
</feature>
<dbReference type="PANTHER" id="PTHR42884">
    <property type="entry name" value="PROPROTEIN CONVERTASE SUBTILISIN/KEXIN-RELATED"/>
    <property type="match status" value="1"/>
</dbReference>
<dbReference type="Pfam" id="PF00191">
    <property type="entry name" value="Annexin"/>
    <property type="match status" value="2"/>
</dbReference>
<reference evidence="20 21" key="1">
    <citation type="journal article" date="2019" name="Genome Biol. Evol.">
        <title>Whole-Genome Sequencing of the Giant Devil Catfish, Bagarius yarrelli.</title>
        <authorList>
            <person name="Jiang W."/>
            <person name="Lv Y."/>
            <person name="Cheng L."/>
            <person name="Yang K."/>
            <person name="Chao B."/>
            <person name="Wang X."/>
            <person name="Li Y."/>
            <person name="Pan X."/>
            <person name="You X."/>
            <person name="Zhang Y."/>
            <person name="Yang J."/>
            <person name="Li J."/>
            <person name="Zhang X."/>
            <person name="Liu S."/>
            <person name="Sun C."/>
            <person name="Yang J."/>
            <person name="Shi Q."/>
        </authorList>
    </citation>
    <scope>NUCLEOTIDE SEQUENCE [LARGE SCALE GENOMIC DNA]</scope>
    <source>
        <strain evidence="20">JWS20170419001</strain>
        <tissue evidence="20">Muscle</tissue>
    </source>
</reference>
<dbReference type="GO" id="GO:0004252">
    <property type="term" value="F:serine-type endopeptidase activity"/>
    <property type="evidence" value="ECO:0007669"/>
    <property type="project" value="UniProtKB-UniRule"/>
</dbReference>
<dbReference type="InterPro" id="IPR032815">
    <property type="entry name" value="S8_pro-domain"/>
</dbReference>
<dbReference type="InterPro" id="IPR023827">
    <property type="entry name" value="Peptidase_S8_Asp-AS"/>
</dbReference>
<evidence type="ECO:0000256" key="5">
    <source>
        <dbReference type="ARBA" id="ARBA00022729"/>
    </source>
</evidence>
<evidence type="ECO:0000256" key="2">
    <source>
        <dbReference type="ARBA" id="ARBA00011073"/>
    </source>
</evidence>
<feature type="transmembrane region" description="Helical" evidence="17">
    <location>
        <begin position="324"/>
        <end position="342"/>
    </location>
</feature>
<dbReference type="SUPFAM" id="SSF49785">
    <property type="entry name" value="Galactose-binding domain-like"/>
    <property type="match status" value="1"/>
</dbReference>
<dbReference type="PROSITE" id="PS51829">
    <property type="entry name" value="P_HOMO_B"/>
    <property type="match status" value="1"/>
</dbReference>
<dbReference type="InterPro" id="IPR038466">
    <property type="entry name" value="S8_pro-domain_sf"/>
</dbReference>
<keyword evidence="3 15" id="KW-0645">Protease</keyword>
<keyword evidence="21" id="KW-1185">Reference proteome</keyword>
<keyword evidence="7 15" id="KW-0378">Hydrolase</keyword>
<evidence type="ECO:0000259" key="19">
    <source>
        <dbReference type="PROSITE" id="PS51829"/>
    </source>
</evidence>
<keyword evidence="8 15" id="KW-0720">Serine protease</keyword>
<feature type="region of interest" description="Disordered" evidence="18">
    <location>
        <begin position="2682"/>
        <end position="2708"/>
    </location>
</feature>
<evidence type="ECO:0000313" key="21">
    <source>
        <dbReference type="Proteomes" id="UP000319801"/>
    </source>
</evidence>
<dbReference type="GO" id="GO:0016485">
    <property type="term" value="P:protein processing"/>
    <property type="evidence" value="ECO:0007669"/>
    <property type="project" value="TreeGrafter"/>
</dbReference>
<keyword evidence="17" id="KW-0812">Transmembrane</keyword>
<dbReference type="InterPro" id="IPR000209">
    <property type="entry name" value="Peptidase_S8/S53_dom"/>
</dbReference>
<accession>A0A556TYD7</accession>
<dbReference type="OrthoDB" id="300641at2759"/>
<keyword evidence="12" id="KW-0041">Annexin</keyword>
<dbReference type="InterPro" id="IPR015500">
    <property type="entry name" value="Peptidase_S8_subtilisin-rel"/>
</dbReference>
<keyword evidence="6" id="KW-0677">Repeat</keyword>
<keyword evidence="10" id="KW-0865">Zymogen</keyword>
<keyword evidence="17" id="KW-0472">Membrane</keyword>
<feature type="compositionally biased region" description="Acidic residues" evidence="18">
    <location>
        <begin position="48"/>
        <end position="57"/>
    </location>
</feature>
<dbReference type="PROSITE" id="PS00137">
    <property type="entry name" value="SUBTILASE_HIS"/>
    <property type="match status" value="1"/>
</dbReference>
<evidence type="ECO:0000256" key="17">
    <source>
        <dbReference type="RuleBase" id="RU310713"/>
    </source>
</evidence>
<dbReference type="GO" id="GO:0000139">
    <property type="term" value="C:Golgi membrane"/>
    <property type="evidence" value="ECO:0007669"/>
    <property type="project" value="TreeGrafter"/>
</dbReference>
<comment type="subcellular location">
    <subcellularLocation>
        <location evidence="17">Membrane</location>
        <topology evidence="17">Multi-pass membrane protein</topology>
    </subcellularLocation>
</comment>
<dbReference type="InterPro" id="IPR018502">
    <property type="entry name" value="Annexin_repeat"/>
</dbReference>
<feature type="region of interest" description="Disordered" evidence="18">
    <location>
        <begin position="1"/>
        <end position="138"/>
    </location>
</feature>
<feature type="compositionally biased region" description="Acidic residues" evidence="18">
    <location>
        <begin position="125"/>
        <end position="134"/>
    </location>
</feature>
<dbReference type="Pfam" id="PF14843">
    <property type="entry name" value="GF_recep_IV"/>
    <property type="match status" value="2"/>
</dbReference>
<dbReference type="Proteomes" id="UP000319801">
    <property type="component" value="Unassembled WGS sequence"/>
</dbReference>
<dbReference type="InterPro" id="IPR008979">
    <property type="entry name" value="Galactose-bd-like_sf"/>
</dbReference>
<feature type="active site" description="Charge relay system" evidence="14 15">
    <location>
        <position position="1324"/>
    </location>
</feature>
<evidence type="ECO:0000256" key="12">
    <source>
        <dbReference type="ARBA" id="ARBA00023216"/>
    </source>
</evidence>
<dbReference type="GO" id="GO:0005509">
    <property type="term" value="F:calcium ion binding"/>
    <property type="evidence" value="ECO:0007669"/>
    <property type="project" value="InterPro"/>
</dbReference>
<dbReference type="Gene3D" id="2.10.220.10">
    <property type="entry name" value="Hormone Receptor, Insulin-like Growth Factor Receptor 1, Chain A, domain 2"/>
    <property type="match status" value="12"/>
</dbReference>
<gene>
    <name evidence="20" type="ORF">Baya_5725</name>
</gene>
<dbReference type="PROSITE" id="PS51892">
    <property type="entry name" value="SUBTILASE"/>
    <property type="match status" value="1"/>
</dbReference>
<dbReference type="InterPro" id="IPR022398">
    <property type="entry name" value="Peptidase_S8_His-AS"/>
</dbReference>
<feature type="compositionally biased region" description="Basic residues" evidence="18">
    <location>
        <begin position="91"/>
        <end position="114"/>
    </location>
</feature>
<dbReference type="PROSITE" id="PS00136">
    <property type="entry name" value="SUBTILASE_ASP"/>
    <property type="match status" value="1"/>
</dbReference>
<feature type="transmembrane region" description="Helical" evidence="17">
    <location>
        <begin position="724"/>
        <end position="748"/>
    </location>
</feature>
<evidence type="ECO:0000256" key="7">
    <source>
        <dbReference type="ARBA" id="ARBA00022801"/>
    </source>
</evidence>
<dbReference type="InterPro" id="IPR002884">
    <property type="entry name" value="P_dom"/>
</dbReference>
<evidence type="ECO:0000256" key="8">
    <source>
        <dbReference type="ARBA" id="ARBA00022825"/>
    </source>
</evidence>
<feature type="compositionally biased region" description="Acidic residues" evidence="18">
    <location>
        <begin position="2759"/>
        <end position="2775"/>
    </location>
</feature>
<dbReference type="PRINTS" id="PR00723">
    <property type="entry name" value="SUBTILISIN"/>
</dbReference>
<dbReference type="FunFam" id="2.60.120.260:FF:000006">
    <property type="entry name" value="Proprotein convertase subtilisin/kexin type 5"/>
    <property type="match status" value="1"/>
</dbReference>
<evidence type="ECO:0000313" key="20">
    <source>
        <dbReference type="EMBL" id="TSL28210.1"/>
    </source>
</evidence>
<dbReference type="Gene3D" id="1.10.220.10">
    <property type="entry name" value="Annexin"/>
    <property type="match status" value="3"/>
</dbReference>
<dbReference type="GO" id="GO:0005544">
    <property type="term" value="F:calcium-dependent phospholipid binding"/>
    <property type="evidence" value="ECO:0007669"/>
    <property type="project" value="UniProtKB-KW"/>
</dbReference>
<dbReference type="InterPro" id="IPR000742">
    <property type="entry name" value="EGF"/>
</dbReference>
<evidence type="ECO:0000256" key="11">
    <source>
        <dbReference type="ARBA" id="ARBA00023180"/>
    </source>
</evidence>
<dbReference type="PROSITE" id="PS00138">
    <property type="entry name" value="SUBTILASE_SER"/>
    <property type="match status" value="1"/>
</dbReference>
<feature type="transmembrane region" description="Helical" evidence="17">
    <location>
        <begin position="457"/>
        <end position="478"/>
    </location>
</feature>
<feature type="compositionally biased region" description="Low complexity" evidence="18">
    <location>
        <begin position="2689"/>
        <end position="2702"/>
    </location>
</feature>
<dbReference type="FunFam" id="3.30.70.850:FF:000001">
    <property type="entry name" value="Proprotein convertase subtilisin/kexin type 5"/>
    <property type="match status" value="1"/>
</dbReference>
<comment type="similarity">
    <text evidence="2 15 16">Belongs to the peptidase S8 family.</text>
</comment>
<dbReference type="Gene3D" id="2.60.120.260">
    <property type="entry name" value="Galactose-binding domain-like"/>
    <property type="match status" value="1"/>
</dbReference>
<dbReference type="InterPro" id="IPR012496">
    <property type="entry name" value="TMC_dom"/>
</dbReference>
<dbReference type="Pfam" id="PF00082">
    <property type="entry name" value="Peptidase_S8"/>
    <property type="match status" value="1"/>
</dbReference>
<dbReference type="SMART" id="SM01411">
    <property type="entry name" value="Ephrin_rec_like"/>
    <property type="match status" value="6"/>
</dbReference>
<feature type="domain" description="P/Homo B" evidence="19">
    <location>
        <begin position="1399"/>
        <end position="1539"/>
    </location>
</feature>
<evidence type="ECO:0000256" key="18">
    <source>
        <dbReference type="SAM" id="MobiDB-lite"/>
    </source>
</evidence>
<dbReference type="SMART" id="SM00181">
    <property type="entry name" value="EGF"/>
    <property type="match status" value="12"/>
</dbReference>
<feature type="transmembrane region" description="Helical" evidence="17">
    <location>
        <begin position="2636"/>
        <end position="2658"/>
    </location>
</feature>
<dbReference type="SUPFAM" id="SSF54897">
    <property type="entry name" value="Protease propeptides/inhibitors"/>
    <property type="match status" value="1"/>
</dbReference>
<dbReference type="InterPro" id="IPR036852">
    <property type="entry name" value="Peptidase_S8/S53_dom_sf"/>
</dbReference>
<evidence type="ECO:0000256" key="3">
    <source>
        <dbReference type="ARBA" id="ARBA00022670"/>
    </source>
</evidence>
<dbReference type="Pfam" id="PF07810">
    <property type="entry name" value="TMC"/>
    <property type="match status" value="1"/>
</dbReference>
<keyword evidence="11" id="KW-0325">Glycoprotein</keyword>
<proteinExistence type="inferred from homology"/>
<sequence length="2775" mass="308523">MPKKSDAAKLAEVGIEIDGIESAEDDKKSKSKNSKAAAGKQSRAAASEDGEDEDEDAEPPKGRKVANRKKAVQRGASEDDSDYDIPPKRCAGNRKRGKPAAAKNKRGKSAKKKKSSSEDSKSEGGEEEEEESMSEGERAQLMEEVEEKKKLIANIRSKPWRMKRRLKHLKEAQMFVDKFEGALGKGKGKKLYAFKVMMTKKWIKFQRDFENFKTACIPWERKIKEVESHFGSSVASYFIFLRWMYGMNLVLFSLTFGLIVIPELLMGLPYGSIPRKTVPREEQDSAMDYAVLTDFSGYCKYSVLFYGYYNDQRTIGFLKFRLPLSYLMVGIGNFGYSLIVVIRTMAKNADVGGGDSEDNEFTFAWKMFTSWDYLIGNAETADNKFASITTSFKESIVDEQENQKDENIHLRRFLRVLANFLITCILGGSGYLIYFVVKRSQEFAGRDDLSWYEKNEMEIIMSLLGLVGPMLFETIAELEDYHPRIALKWQLGRIFALFLGNLYTFLLALFDEVNEKLVEEQSIKNASMWFLKEYYANYSASNPNDTGTPPPIDPADVIRGPCWETTEFVKLTVSDIQVTYLTILIGDFARALIVRFLNYCWCWDLEAGWPSYAEFDISGNVLGLVFNQGMIWMGAFYAPGLVGINVLRLLTSMYYQCWAVMASNVPHERVFKASKSNNFYMGLLLLILFLSLLPVVYTIIGKERMFDVIIETIEKDLPAFMGKLFSYAANPGLIIPAVLLMVLAIYYLNSVSEAYKNANNELKKKMQMGKDSSKGGGTPYYGTVRADPNFCASRDAAALQKAIDTKAYGEDLEKDIQGDTKGSFQKALLALCKAARNEDRDIDDGLAKSAAKSLFDAGENRLGTVSSVFIDVLTSRSDAQLCKIFKQYEKLSSQGFAHVLKKELSGDTEDCLMTLAFSGPQGLGADYGTLTRIIVSRSEVDLQKILQEYQRMYGKPLQQDILLQFFALLFLVCEARLFTNHWAVRIPGGSENADQIAEKYGFLNLGKIGDLKDHYHFLHPRTIKRSTLASRGRHSLIATESKVQWIQQQMLQRRVKRISRTTESQFSSFNDPEWDSMWYILCDQNCLTDMNIKAAWRRGYTGKGVVVTILDDGVEKHHPDLKQNYDSQASYDVNGNDPDPTPRYDAKLENRHGTRCAGVVAATANNSLCTVGIAYNARIGGVRMLDGDMTDMVEAKSLSLRQQYIDIYSSSWGPEDDGKTVDGPGRLAGLALESGIHNGRKGCGSIFVWASGNGGRNRDHCSCDGYTNSIYTISVGSTTRSGYKPWYLEECSSTLASTYSSGETLGIVTTDLKQRCTDEHSGTSASAPMAAGIVALTLEANPLLTWRDVQHIIVKTSRRGHLIAPDWHTNGAGYNVSHLYGFGLMDAEAMVKEAEKWSQVPVQHVCDEIIVHKPRVISPDRVWRLVFRSSGCSGQPGSHVKYLEHVILRLTITHPHRGDLSITLTSPLGTKSALLANRPNDHSTDGFTKWEFMTTHSWGESAAGEWILQIEDTPSMKRNARVHGKLVECNLVLYGTSDHPYKRHEQPRSAEMPSEDENEEYNSSCDPECSQDGCDGPGPNQCISCLHFYLKFRNGTRTCVSQCPQGFWGDRKRCKKCYSTCMTCTGSRSDQCSSCKTGYYLEQETKNCVTSCRDGYYLDHGNLIGNKCQKSCGSGTFFDEQTNSCEPCHPSCATCSAAGSESCTGCADGYVIEEWKCVSSCSQGFYPTQTPTGQTQGYCQRCDVSCLACTGPGKRNCSKCVEGLTLQDGVCVLTHNCADGEYQDDRGNCKACDSTCVKCKGPKYDDCVSCASLRLLEDGRCVSHCSQSKYPSNGQCHACDHTCAECVEASLSDCTSCDKDRFGQDRYLHDGECVTTCPVAHFHTLVKTCEACPEHCSVCSSATHCLKCNSSYYLSQGTCTPLECGEGEVEDPEYDDCMACEEGCKKCVLYNPKHCLSCSDGYYKYEEGCYKHCPAKTYAVDDTMSCVACERDCVSCEEDECHWCEADFFLSDGKCVRECPDGFYADEDTQECEECYTGCKTCTGPQEDQCVECKDGLVLENGVCEAEQETCPDRTYLTDEGECEACHPSCEVCWGKLKNQCTTCATGRFLTTDQQCVIRCPVGSFGIRESWQCTACPQDCAQCQDEQHCTRCLSTRKNTFFLQGSQCVRQCSRGYYPAGAVCKSCTPGCSSCEQSATNCLSCQQLLVLYKHQCVKECPRAYTLQDKCAEKFLHEGTCVSACPKGFYVDTEKGGCERCHVDCDVCHGPEASDCDSCTDPDSTLSGGKCVLACPPQTYRETRSGECMVCHRTCRTCSGPLDTDCTSCPEGLRTDIHGRCAIPTTCPSHHYSDRDGACHLCHKHCHQCFGPDHSQCLSCYPNHYLLNGSCVDECPTGSFSGETQRCEPCHPNCVSCTGRHSHECLSCRAQLYREGKECVETCRPGHYADEQTRVCEQCEPTCAECMQAEECVSCRAGLLFVKKQDQCVSSCPSQHYHDITHSTCEPCHATCRTCKGKGIKDCTSCYPGDSLFEGTCDSLCGMGEYYVSKLTDNYSCKPCDRSCLACQGPGPHNCTVCHAQFILATGGHCLPCCRKQDAEEKSTKAEEECCNCTQTRGECVLSTNYAFRNHEELEHSGNMFIFITTSILLLLGLAAVIVLIARSFSKRPTPETAVTRGYEKLGNSSGRDIFRGGTTSSSSTSSRHAGGSGSGYGYLHEEQLVDLREGRTGQNDDEEDDDDEDIVYMGQDGTVYRKFRYGQLGEDQDDQLEYDDESYTFK</sequence>
<dbReference type="InterPro" id="IPR006212">
    <property type="entry name" value="Furin_repeat"/>
</dbReference>
<dbReference type="FunFam" id="3.40.50.200:FF:000002">
    <property type="entry name" value="Proprotein convertase subtilisin/kexin type 5"/>
    <property type="match status" value="1"/>
</dbReference>
<evidence type="ECO:0000256" key="13">
    <source>
        <dbReference type="ARBA" id="ARBA00023302"/>
    </source>
</evidence>
<dbReference type="SUPFAM" id="SSF57184">
    <property type="entry name" value="Growth factor receptor domain"/>
    <property type="match status" value="9"/>
</dbReference>
<comment type="similarity">
    <text evidence="1">Belongs to the annexin family.</text>
</comment>
<dbReference type="EMBL" id="VCAZ01000029">
    <property type="protein sequence ID" value="TSL28210.1"/>
    <property type="molecule type" value="Genomic_DNA"/>
</dbReference>
<feature type="compositionally biased region" description="Basic residues" evidence="18">
    <location>
        <begin position="62"/>
        <end position="72"/>
    </location>
</feature>
<feature type="active site" description="Charge relay system" evidence="14 15">
    <location>
        <position position="1111"/>
    </location>
</feature>
<name>A0A556TYD7_BAGYA</name>
<dbReference type="Gene3D" id="3.30.70.850">
    <property type="entry name" value="Peptidase S8, pro-domain"/>
    <property type="match status" value="1"/>
</dbReference>
<keyword evidence="5" id="KW-0732">Signal</keyword>
<feature type="transmembrane region" description="Helical" evidence="17">
    <location>
        <begin position="961"/>
        <end position="978"/>
    </location>
</feature>
<dbReference type="PROSITE" id="PS51897">
    <property type="entry name" value="ANNEXIN_2"/>
    <property type="match status" value="1"/>
</dbReference>
<feature type="transmembrane region" description="Helical" evidence="17">
    <location>
        <begin position="416"/>
        <end position="437"/>
    </location>
</feature>
<feature type="compositionally biased region" description="Low complexity" evidence="18">
    <location>
        <begin position="34"/>
        <end position="47"/>
    </location>
</feature>
<feature type="region of interest" description="Disordered" evidence="18">
    <location>
        <begin position="1540"/>
        <end position="1564"/>
    </location>
</feature>
<dbReference type="CDD" id="cd04059">
    <property type="entry name" value="Peptidases_S8_Protein_convertases_Kexins_Furin-like"/>
    <property type="match status" value="1"/>
</dbReference>
<comment type="similarity">
    <text evidence="17">Belongs to the TMC family.</text>
</comment>
<dbReference type="Pfam" id="PF01483">
    <property type="entry name" value="P_proprotein"/>
    <property type="match status" value="1"/>
</dbReference>
<dbReference type="InterPro" id="IPR023828">
    <property type="entry name" value="Peptidase_S8_Ser-AS"/>
</dbReference>
<evidence type="ECO:0000256" key="4">
    <source>
        <dbReference type="ARBA" id="ARBA00022685"/>
    </source>
</evidence>
<evidence type="ECO:0000256" key="1">
    <source>
        <dbReference type="ARBA" id="ARBA00007831"/>
    </source>
</evidence>
<evidence type="ECO:0000256" key="16">
    <source>
        <dbReference type="RuleBase" id="RU003355"/>
    </source>
</evidence>
<dbReference type="GO" id="GO:0005802">
    <property type="term" value="C:trans-Golgi network"/>
    <property type="evidence" value="ECO:0007669"/>
    <property type="project" value="TreeGrafter"/>
</dbReference>
<feature type="compositionally biased region" description="Basic and acidic residues" evidence="18">
    <location>
        <begin position="115"/>
        <end position="124"/>
    </location>
</feature>
<dbReference type="PANTHER" id="PTHR42884:SF30">
    <property type="entry name" value="PROPROTEIN CONVERTASE SUBTILISIN_KEXIN TYPE 5"/>
    <property type="match status" value="1"/>
</dbReference>
<evidence type="ECO:0000256" key="15">
    <source>
        <dbReference type="PROSITE-ProRule" id="PRU01240"/>
    </source>
</evidence>
<dbReference type="FunFam" id="1.10.220.10:FF:000002">
    <property type="entry name" value="Annexin"/>
    <property type="match status" value="1"/>
</dbReference>
<dbReference type="InterPro" id="IPR037104">
    <property type="entry name" value="Annexin_sf"/>
</dbReference>
<dbReference type="InterPro" id="IPR032778">
    <property type="entry name" value="GF_recep_IV"/>
</dbReference>
<protein>
    <recommendedName>
        <fullName evidence="17">Transmembrane channel-like protein</fullName>
    </recommendedName>
</protein>
<evidence type="ECO:0000256" key="9">
    <source>
        <dbReference type="ARBA" id="ARBA00022837"/>
    </source>
</evidence>
<feature type="active site" description="Charge relay system" evidence="14 15">
    <location>
        <position position="1152"/>
    </location>
</feature>
<dbReference type="SMART" id="SM00261">
    <property type="entry name" value="FU"/>
    <property type="match status" value="20"/>
</dbReference>
<dbReference type="SUPFAM" id="SSF52743">
    <property type="entry name" value="Subtilisin-like"/>
    <property type="match status" value="1"/>
</dbReference>
<feature type="transmembrane region" description="Helical" evidence="17">
    <location>
        <begin position="490"/>
        <end position="510"/>
    </location>
</feature>
<evidence type="ECO:0000256" key="14">
    <source>
        <dbReference type="PIRSR" id="PIRSR615500-1"/>
    </source>
</evidence>
<dbReference type="CDD" id="cd00064">
    <property type="entry name" value="FU"/>
    <property type="match status" value="18"/>
</dbReference>
<dbReference type="Gene3D" id="3.40.50.200">
    <property type="entry name" value="Peptidase S8/S53 domain"/>
    <property type="match status" value="1"/>
</dbReference>
<feature type="transmembrane region" description="Helical" evidence="17">
    <location>
        <begin position="243"/>
        <end position="268"/>
    </location>
</feature>
<keyword evidence="13" id="KW-0111">Calcium/phospholipid-binding</keyword>
<dbReference type="SUPFAM" id="SSF47874">
    <property type="entry name" value="Annexin"/>
    <property type="match status" value="1"/>
</dbReference>
<dbReference type="InterPro" id="IPR034182">
    <property type="entry name" value="Kexin/furin"/>
</dbReference>
<comment type="caution">
    <text evidence="20">The sequence shown here is derived from an EMBL/GenBank/DDBJ whole genome shotgun (WGS) entry which is preliminary data.</text>
</comment>
<dbReference type="SMART" id="SM00335">
    <property type="entry name" value="ANX"/>
    <property type="match status" value="3"/>
</dbReference>
<organism evidence="20 21">
    <name type="scientific">Bagarius yarrelli</name>
    <name type="common">Goonch</name>
    <name type="synonym">Bagrus yarrelli</name>
    <dbReference type="NCBI Taxonomy" id="175774"/>
    <lineage>
        <taxon>Eukaryota</taxon>
        <taxon>Metazoa</taxon>
        <taxon>Chordata</taxon>
        <taxon>Craniata</taxon>
        <taxon>Vertebrata</taxon>
        <taxon>Euteleostomi</taxon>
        <taxon>Actinopterygii</taxon>
        <taxon>Neopterygii</taxon>
        <taxon>Teleostei</taxon>
        <taxon>Ostariophysi</taxon>
        <taxon>Siluriformes</taxon>
        <taxon>Sisoridae</taxon>
        <taxon>Sisorinae</taxon>
        <taxon>Bagarius</taxon>
    </lineage>
</organism>